<dbReference type="InterPro" id="IPR000835">
    <property type="entry name" value="HTH_MarR-typ"/>
</dbReference>
<evidence type="ECO:0000259" key="4">
    <source>
        <dbReference type="PROSITE" id="PS50995"/>
    </source>
</evidence>
<evidence type="ECO:0000313" key="5">
    <source>
        <dbReference type="EMBL" id="MVO99208.1"/>
    </source>
</evidence>
<reference evidence="5 6" key="1">
    <citation type="journal article" date="2019" name="Microorganisms">
        <title>Paenibacillus lutrae sp. nov., A Chitinolytic Species Isolated from A River Otter in Castril Natural Park, Granada, Spain.</title>
        <authorList>
            <person name="Rodriguez M."/>
            <person name="Reina J.C."/>
            <person name="Bejar V."/>
            <person name="Llamas I."/>
        </authorList>
    </citation>
    <scope>NUCLEOTIDE SEQUENCE [LARGE SCALE GENOMIC DNA]</scope>
    <source>
        <strain evidence="5 6">N10</strain>
    </source>
</reference>
<accession>A0A7X3FGU0</accession>
<dbReference type="SUPFAM" id="SSF46785">
    <property type="entry name" value="Winged helix' DNA-binding domain"/>
    <property type="match status" value="1"/>
</dbReference>
<dbReference type="Pfam" id="PF01047">
    <property type="entry name" value="MarR"/>
    <property type="match status" value="1"/>
</dbReference>
<keyword evidence="2" id="KW-0238">DNA-binding</keyword>
<sequence length="151" mass="17495">MTDNEMIVNRILKTTMSFYRKIGPQTSHFKEMGLTPPQFHVLNWIAEEGPGKITQLAEIMEVKPSAITVMIDRMENNQLVTRHHDETDRRVVMVSITEHGLKILKEARKRATESIRNYYFRLDPSELEVLLAIYEKLENIADTAEPSPKLD</sequence>
<dbReference type="RefSeq" id="WP_157334082.1">
    <property type="nucleotide sequence ID" value="NZ_RHLK01000003.1"/>
</dbReference>
<evidence type="ECO:0000256" key="1">
    <source>
        <dbReference type="ARBA" id="ARBA00023015"/>
    </source>
</evidence>
<keyword evidence="3" id="KW-0804">Transcription</keyword>
<feature type="domain" description="HTH marR-type" evidence="4">
    <location>
        <begin position="1"/>
        <end position="139"/>
    </location>
</feature>
<dbReference type="InterPro" id="IPR036388">
    <property type="entry name" value="WH-like_DNA-bd_sf"/>
</dbReference>
<dbReference type="Proteomes" id="UP000490800">
    <property type="component" value="Unassembled WGS sequence"/>
</dbReference>
<protein>
    <submittedName>
        <fullName evidence="5">MarR family transcriptional regulator</fullName>
    </submittedName>
</protein>
<dbReference type="EMBL" id="RHLK01000003">
    <property type="protein sequence ID" value="MVO99208.1"/>
    <property type="molecule type" value="Genomic_DNA"/>
</dbReference>
<dbReference type="Gene3D" id="1.10.10.10">
    <property type="entry name" value="Winged helix-like DNA-binding domain superfamily/Winged helix DNA-binding domain"/>
    <property type="match status" value="1"/>
</dbReference>
<dbReference type="InterPro" id="IPR036390">
    <property type="entry name" value="WH_DNA-bd_sf"/>
</dbReference>
<evidence type="ECO:0000256" key="3">
    <source>
        <dbReference type="ARBA" id="ARBA00023163"/>
    </source>
</evidence>
<gene>
    <name evidence="5" type="ORF">EDM21_06655</name>
</gene>
<dbReference type="PROSITE" id="PS50995">
    <property type="entry name" value="HTH_MARR_2"/>
    <property type="match status" value="1"/>
</dbReference>
<comment type="caution">
    <text evidence="5">The sequence shown here is derived from an EMBL/GenBank/DDBJ whole genome shotgun (WGS) entry which is preliminary data.</text>
</comment>
<keyword evidence="1" id="KW-0805">Transcription regulation</keyword>
<evidence type="ECO:0000313" key="6">
    <source>
        <dbReference type="Proteomes" id="UP000490800"/>
    </source>
</evidence>
<dbReference type="PANTHER" id="PTHR42756:SF1">
    <property type="entry name" value="TRANSCRIPTIONAL REPRESSOR OF EMRAB OPERON"/>
    <property type="match status" value="1"/>
</dbReference>
<name>A0A7X3FGU0_9BACL</name>
<proteinExistence type="predicted"/>
<keyword evidence="6" id="KW-1185">Reference proteome</keyword>
<dbReference type="GO" id="GO:0003677">
    <property type="term" value="F:DNA binding"/>
    <property type="evidence" value="ECO:0007669"/>
    <property type="project" value="UniProtKB-KW"/>
</dbReference>
<dbReference type="SMART" id="SM00347">
    <property type="entry name" value="HTH_MARR"/>
    <property type="match status" value="1"/>
</dbReference>
<dbReference type="OrthoDB" id="327696at2"/>
<dbReference type="PRINTS" id="PR00598">
    <property type="entry name" value="HTHMARR"/>
</dbReference>
<dbReference type="PANTHER" id="PTHR42756">
    <property type="entry name" value="TRANSCRIPTIONAL REGULATOR, MARR"/>
    <property type="match status" value="1"/>
</dbReference>
<dbReference type="GO" id="GO:0003700">
    <property type="term" value="F:DNA-binding transcription factor activity"/>
    <property type="evidence" value="ECO:0007669"/>
    <property type="project" value="InterPro"/>
</dbReference>
<dbReference type="AlphaFoldDB" id="A0A7X3FGU0"/>
<evidence type="ECO:0000256" key="2">
    <source>
        <dbReference type="ARBA" id="ARBA00023125"/>
    </source>
</evidence>
<organism evidence="5 6">
    <name type="scientific">Paenibacillus lutrae</name>
    <dbReference type="NCBI Taxonomy" id="2078573"/>
    <lineage>
        <taxon>Bacteria</taxon>
        <taxon>Bacillati</taxon>
        <taxon>Bacillota</taxon>
        <taxon>Bacilli</taxon>
        <taxon>Bacillales</taxon>
        <taxon>Paenibacillaceae</taxon>
        <taxon>Paenibacillus</taxon>
    </lineage>
</organism>